<evidence type="ECO:0000313" key="1">
    <source>
        <dbReference type="EMBL" id="SBW84757.1"/>
    </source>
</evidence>
<gene>
    <name evidence="1" type="ORF">PVE_R2G0732</name>
</gene>
<dbReference type="Proteomes" id="UP000245431">
    <property type="component" value="Chromosome PVE_r2"/>
</dbReference>
<protein>
    <submittedName>
        <fullName evidence="1">Uncharacterized protein</fullName>
    </submittedName>
</protein>
<proteinExistence type="predicted"/>
<evidence type="ECO:0000313" key="2">
    <source>
        <dbReference type="Proteomes" id="UP000245431"/>
    </source>
</evidence>
<dbReference type="EMBL" id="LT599584">
    <property type="protein sequence ID" value="SBW84757.1"/>
    <property type="molecule type" value="Genomic_DNA"/>
</dbReference>
<accession>A0A1D3K8W4</accession>
<sequence length="96" mass="10804">MRPETHHAVIRISYNDHIATGVALTPLPCPQIQHVVKIDIRQQRRYYAHNNRANSRVGWGLRIARESLAPRFAGCPDVEIVLVIEVIDPTTGKAQS</sequence>
<organism evidence="1 2">
    <name type="scientific">Pseudomonas veronii 1YdBTEX2</name>
    <dbReference type="NCBI Taxonomy" id="1295141"/>
    <lineage>
        <taxon>Bacteria</taxon>
        <taxon>Pseudomonadati</taxon>
        <taxon>Pseudomonadota</taxon>
        <taxon>Gammaproteobacteria</taxon>
        <taxon>Pseudomonadales</taxon>
        <taxon>Pseudomonadaceae</taxon>
        <taxon>Pseudomonas</taxon>
    </lineage>
</organism>
<reference evidence="2" key="1">
    <citation type="submission" date="2016-07" db="EMBL/GenBank/DDBJ databases">
        <authorList>
            <person name="Florea S."/>
            <person name="Webb J.S."/>
            <person name="Jaromczyk J."/>
            <person name="Schardl C.L."/>
        </authorList>
    </citation>
    <scope>NUCLEOTIDE SEQUENCE [LARGE SCALE GENOMIC DNA]</scope>
    <source>
        <strain evidence="2">1YdBTEX2</strain>
    </source>
</reference>
<dbReference type="AlphaFoldDB" id="A0A1D3K8W4"/>
<name>A0A1D3K8W4_PSEVE</name>